<evidence type="ECO:0000256" key="1">
    <source>
        <dbReference type="SAM" id="Phobius"/>
    </source>
</evidence>
<accession>W4GTF0</accession>
<sequence>MADPVANVDLVAVEVVVAVVELLLLSTHHLTIAPPCSMHSIKAANTATRQADIATPAATKAAILATPIAIMVASATITVAKARIANIKGPPVTAAARMTGTVITAVFAVITLSHYLHHSSGVDLATYDGKFKSTYDERTGLYVI</sequence>
<feature type="transmembrane region" description="Helical" evidence="1">
    <location>
        <begin position="94"/>
        <end position="116"/>
    </location>
</feature>
<feature type="transmembrane region" description="Helical" evidence="1">
    <location>
        <begin position="61"/>
        <end position="82"/>
    </location>
</feature>
<organism evidence="2">
    <name type="scientific">Aphanomyces astaci</name>
    <name type="common">Crayfish plague agent</name>
    <dbReference type="NCBI Taxonomy" id="112090"/>
    <lineage>
        <taxon>Eukaryota</taxon>
        <taxon>Sar</taxon>
        <taxon>Stramenopiles</taxon>
        <taxon>Oomycota</taxon>
        <taxon>Saprolegniomycetes</taxon>
        <taxon>Saprolegniales</taxon>
        <taxon>Verrucalvaceae</taxon>
        <taxon>Aphanomyces</taxon>
    </lineage>
</organism>
<evidence type="ECO:0000313" key="2">
    <source>
        <dbReference type="EMBL" id="ETV83030.1"/>
    </source>
</evidence>
<reference evidence="2" key="1">
    <citation type="submission" date="2013-12" db="EMBL/GenBank/DDBJ databases">
        <title>The Genome Sequence of Aphanomyces astaci APO3.</title>
        <authorList>
            <consortium name="The Broad Institute Genomics Platform"/>
            <person name="Russ C."/>
            <person name="Tyler B."/>
            <person name="van West P."/>
            <person name="Dieguez-Uribeondo J."/>
            <person name="Young S.K."/>
            <person name="Zeng Q."/>
            <person name="Gargeya S."/>
            <person name="Fitzgerald M."/>
            <person name="Abouelleil A."/>
            <person name="Alvarado L."/>
            <person name="Chapman S.B."/>
            <person name="Gainer-Dewar J."/>
            <person name="Goldberg J."/>
            <person name="Griggs A."/>
            <person name="Gujja S."/>
            <person name="Hansen M."/>
            <person name="Howarth C."/>
            <person name="Imamovic A."/>
            <person name="Ireland A."/>
            <person name="Larimer J."/>
            <person name="McCowan C."/>
            <person name="Murphy C."/>
            <person name="Pearson M."/>
            <person name="Poon T.W."/>
            <person name="Priest M."/>
            <person name="Roberts A."/>
            <person name="Saif S."/>
            <person name="Shea T."/>
            <person name="Sykes S."/>
            <person name="Wortman J."/>
            <person name="Nusbaum C."/>
            <person name="Birren B."/>
        </authorList>
    </citation>
    <scope>NUCLEOTIDE SEQUENCE [LARGE SCALE GENOMIC DNA]</scope>
    <source>
        <strain evidence="2">APO3</strain>
    </source>
</reference>
<keyword evidence="1" id="KW-0812">Transmembrane</keyword>
<gene>
    <name evidence="2" type="ORF">H257_04772</name>
</gene>
<keyword evidence="1" id="KW-0472">Membrane</keyword>
<dbReference type="RefSeq" id="XP_009827701.1">
    <property type="nucleotide sequence ID" value="XM_009829399.1"/>
</dbReference>
<name>W4GTF0_APHAT</name>
<proteinExistence type="predicted"/>
<keyword evidence="1" id="KW-1133">Transmembrane helix</keyword>
<protein>
    <submittedName>
        <fullName evidence="2">Uncharacterized protein</fullName>
    </submittedName>
</protein>
<dbReference type="VEuPathDB" id="FungiDB:H257_04772"/>
<dbReference type="GeneID" id="20806768"/>
<dbReference type="AlphaFoldDB" id="W4GTF0"/>
<dbReference type="EMBL" id="KI913121">
    <property type="protein sequence ID" value="ETV83030.1"/>
    <property type="molecule type" value="Genomic_DNA"/>
</dbReference>